<dbReference type="EMBL" id="CP003563">
    <property type="protein sequence ID" value="AFL54017.1"/>
    <property type="molecule type" value="Genomic_DNA"/>
</dbReference>
<proteinExistence type="predicted"/>
<dbReference type="HOGENOM" id="CLU_207941_0_0_5"/>
<accession>I3XDR1</accession>
<gene>
    <name evidence="1" type="ORF">USDA257_c55020</name>
</gene>
<dbReference type="Proteomes" id="UP000006180">
    <property type="component" value="Chromosome"/>
</dbReference>
<name>I3XDR1_SINF2</name>
<dbReference type="PATRIC" id="fig|1185652.3.peg.5704"/>
<dbReference type="AlphaFoldDB" id="I3XDR1"/>
<dbReference type="STRING" id="1185652.USDA257_c55020"/>
<reference evidence="1 2" key="1">
    <citation type="journal article" date="2012" name="J. Bacteriol.">
        <title>Complete genome sequence of the broad-host-range strain Sinorhizobium fredii USDA257.</title>
        <authorList>
            <person name="Schuldes J."/>
            <person name="Rodriguez Orbegoso M."/>
            <person name="Schmeisser C."/>
            <person name="Krishnan H.B."/>
            <person name="Daniel R."/>
            <person name="Streit W.R."/>
        </authorList>
    </citation>
    <scope>NUCLEOTIDE SEQUENCE [LARGE SCALE GENOMIC DNA]</scope>
    <source>
        <strain evidence="1 2">USDA 257</strain>
    </source>
</reference>
<evidence type="ECO:0000313" key="1">
    <source>
        <dbReference type="EMBL" id="AFL54017.1"/>
    </source>
</evidence>
<evidence type="ECO:0000313" key="2">
    <source>
        <dbReference type="Proteomes" id="UP000006180"/>
    </source>
</evidence>
<sequence length="44" mass="4623">MMSKSVAAAGIVVLILVAVLWTIFPFDGPSEEGQPAPHAIDQSE</sequence>
<protein>
    <submittedName>
        <fullName evidence="1">Uncharacterized protein</fullName>
    </submittedName>
</protein>
<dbReference type="KEGG" id="sfd:USDA257_c55020"/>
<organism evidence="1 2">
    <name type="scientific">Sinorhizobium fredii (strain USDA 257)</name>
    <dbReference type="NCBI Taxonomy" id="1185652"/>
    <lineage>
        <taxon>Bacteria</taxon>
        <taxon>Pseudomonadati</taxon>
        <taxon>Pseudomonadota</taxon>
        <taxon>Alphaproteobacteria</taxon>
        <taxon>Hyphomicrobiales</taxon>
        <taxon>Rhizobiaceae</taxon>
        <taxon>Sinorhizobium/Ensifer group</taxon>
        <taxon>Sinorhizobium</taxon>
    </lineage>
</organism>